<dbReference type="GO" id="GO:0010569">
    <property type="term" value="P:regulation of double-strand break repair via homologous recombination"/>
    <property type="evidence" value="ECO:0007669"/>
    <property type="project" value="UniProtKB-UniRule"/>
</dbReference>
<evidence type="ECO:0000256" key="8">
    <source>
        <dbReference type="ARBA" id="ARBA00022840"/>
    </source>
</evidence>
<dbReference type="InterPro" id="IPR014013">
    <property type="entry name" value="Helic_SF1/SF2_ATP-bd_DinG/Rad3"/>
</dbReference>
<feature type="binding site" evidence="17">
    <location>
        <position position="174"/>
    </location>
    <ligand>
        <name>[4Fe-4S] cluster</name>
        <dbReference type="ChEBI" id="CHEBI:49883"/>
    </ligand>
</feature>
<evidence type="ECO:0000313" key="20">
    <source>
        <dbReference type="EMBL" id="KFB40137.1"/>
    </source>
</evidence>
<organism evidence="20">
    <name type="scientific">Anopheles sinensis</name>
    <name type="common">Mosquito</name>
    <dbReference type="NCBI Taxonomy" id="74873"/>
    <lineage>
        <taxon>Eukaryota</taxon>
        <taxon>Metazoa</taxon>
        <taxon>Ecdysozoa</taxon>
        <taxon>Arthropoda</taxon>
        <taxon>Hexapoda</taxon>
        <taxon>Insecta</taxon>
        <taxon>Pterygota</taxon>
        <taxon>Neoptera</taxon>
        <taxon>Endopterygota</taxon>
        <taxon>Diptera</taxon>
        <taxon>Nematocera</taxon>
        <taxon>Culicoidea</taxon>
        <taxon>Culicidae</taxon>
        <taxon>Anophelinae</taxon>
        <taxon>Anopheles</taxon>
    </lineage>
</organism>
<feature type="domain" description="Helicase ATP-binding" evidence="19">
    <location>
        <begin position="7"/>
        <end position="317"/>
    </location>
</feature>
<evidence type="ECO:0000256" key="14">
    <source>
        <dbReference type="ARBA" id="ARBA00023242"/>
    </source>
</evidence>
<dbReference type="InterPro" id="IPR057498">
    <property type="entry name" value="Rtel1_ARCH"/>
</dbReference>
<dbReference type="SUPFAM" id="SSF52540">
    <property type="entry name" value="P-loop containing nucleoside triphosphate hydrolases"/>
    <property type="match status" value="1"/>
</dbReference>
<evidence type="ECO:0000313" key="21">
    <source>
        <dbReference type="EnsemblMetazoa" id="ASIC007673-PA"/>
    </source>
</evidence>
<evidence type="ECO:0000256" key="5">
    <source>
        <dbReference type="ARBA" id="ARBA00022763"/>
    </source>
</evidence>
<feature type="region of interest" description="Disordered" evidence="18">
    <location>
        <begin position="787"/>
        <end position="821"/>
    </location>
</feature>
<evidence type="ECO:0000259" key="19">
    <source>
        <dbReference type="PROSITE" id="PS51193"/>
    </source>
</evidence>
<dbReference type="NCBIfam" id="TIGR00604">
    <property type="entry name" value="rad3"/>
    <property type="match status" value="1"/>
</dbReference>
<comment type="similarity">
    <text evidence="17">Belongs to the helicase family. RAD3/XPD subfamily.</text>
</comment>
<dbReference type="GO" id="GO:0005524">
    <property type="term" value="F:ATP binding"/>
    <property type="evidence" value="ECO:0007669"/>
    <property type="project" value="UniProtKB-UniRule"/>
</dbReference>
<dbReference type="GO" id="GO:0051539">
    <property type="term" value="F:4 iron, 4 sulfur cluster binding"/>
    <property type="evidence" value="ECO:0007669"/>
    <property type="project" value="UniProtKB-UniRule"/>
</dbReference>
<dbReference type="InterPro" id="IPR006554">
    <property type="entry name" value="Helicase-like_DEXD_c2"/>
</dbReference>
<evidence type="ECO:0000256" key="2">
    <source>
        <dbReference type="ARBA" id="ARBA00022485"/>
    </source>
</evidence>
<keyword evidence="11 17" id="KW-0238">DNA-binding</keyword>
<proteinExistence type="inferred from homology"/>
<dbReference type="PANTHER" id="PTHR11472:SF34">
    <property type="entry name" value="REGULATOR OF TELOMERE ELONGATION HELICASE 1"/>
    <property type="match status" value="1"/>
</dbReference>
<dbReference type="EC" id="5.6.2.-" evidence="17"/>
<keyword evidence="7 17" id="KW-0347">Helicase</keyword>
<evidence type="ECO:0000256" key="16">
    <source>
        <dbReference type="ARBA" id="ARBA00073810"/>
    </source>
</evidence>
<dbReference type="GO" id="GO:0003678">
    <property type="term" value="F:DNA helicase activity"/>
    <property type="evidence" value="ECO:0007669"/>
    <property type="project" value="UniProtKB-UniRule"/>
</dbReference>
<dbReference type="GO" id="GO:0006281">
    <property type="term" value="P:DNA repair"/>
    <property type="evidence" value="ECO:0007669"/>
    <property type="project" value="UniProtKB-UniRule"/>
</dbReference>
<dbReference type="PROSITE" id="PS51193">
    <property type="entry name" value="HELICASE_ATP_BIND_2"/>
    <property type="match status" value="1"/>
</dbReference>
<dbReference type="FunFam" id="3.40.50.300:FF:000431">
    <property type="entry name" value="Regulator of telomere elongation helicase 1"/>
    <property type="match status" value="1"/>
</dbReference>
<dbReference type="CDD" id="cd18788">
    <property type="entry name" value="SF2_C_XPD"/>
    <property type="match status" value="1"/>
</dbReference>
<evidence type="ECO:0000256" key="9">
    <source>
        <dbReference type="ARBA" id="ARBA00023004"/>
    </source>
</evidence>
<dbReference type="OrthoDB" id="19182at2759"/>
<dbReference type="GO" id="GO:0045910">
    <property type="term" value="P:negative regulation of DNA recombination"/>
    <property type="evidence" value="ECO:0007669"/>
    <property type="project" value="TreeGrafter"/>
</dbReference>
<dbReference type="VEuPathDB" id="VectorBase:ASIC007673"/>
<dbReference type="AlphaFoldDB" id="A0A084VQ93"/>
<evidence type="ECO:0000256" key="17">
    <source>
        <dbReference type="HAMAP-Rule" id="MF_03065"/>
    </source>
</evidence>
<keyword evidence="9 17" id="KW-0408">Iron</keyword>
<gene>
    <name evidence="20" type="ORF">ZHAS_00007673</name>
</gene>
<evidence type="ECO:0000256" key="11">
    <source>
        <dbReference type="ARBA" id="ARBA00023125"/>
    </source>
</evidence>
<dbReference type="SMART" id="SM00491">
    <property type="entry name" value="HELICc2"/>
    <property type="match status" value="1"/>
</dbReference>
<keyword evidence="2 17" id="KW-0004">4Fe-4S</keyword>
<feature type="region of interest" description="Disordered" evidence="18">
    <location>
        <begin position="886"/>
        <end position="906"/>
    </location>
</feature>
<keyword evidence="3 17" id="KW-0479">Metal-binding</keyword>
<comment type="catalytic activity">
    <reaction evidence="15 17">
        <text>ATP + H2O = ADP + phosphate + H(+)</text>
        <dbReference type="Rhea" id="RHEA:13065"/>
        <dbReference type="ChEBI" id="CHEBI:15377"/>
        <dbReference type="ChEBI" id="CHEBI:15378"/>
        <dbReference type="ChEBI" id="CHEBI:30616"/>
        <dbReference type="ChEBI" id="CHEBI:43474"/>
        <dbReference type="ChEBI" id="CHEBI:456216"/>
    </reaction>
</comment>
<keyword evidence="5 17" id="KW-0227">DNA damage</keyword>
<dbReference type="Pfam" id="PF06733">
    <property type="entry name" value="DEAD_2"/>
    <property type="match status" value="1"/>
</dbReference>
<dbReference type="GO" id="GO:1904430">
    <property type="term" value="P:negative regulation of t-circle formation"/>
    <property type="evidence" value="ECO:0007669"/>
    <property type="project" value="TreeGrafter"/>
</dbReference>
<feature type="binding site" evidence="17">
    <location>
        <position position="165"/>
    </location>
    <ligand>
        <name>[4Fe-4S] cluster</name>
        <dbReference type="ChEBI" id="CHEBI:49883"/>
    </ligand>
</feature>
<dbReference type="PROSITE" id="PS00690">
    <property type="entry name" value="DEAH_ATP_HELICASE"/>
    <property type="match status" value="1"/>
</dbReference>
<feature type="binding site" evidence="17">
    <location>
        <position position="147"/>
    </location>
    <ligand>
        <name>[4Fe-4S] cluster</name>
        <dbReference type="ChEBI" id="CHEBI:49883"/>
    </ligand>
</feature>
<evidence type="ECO:0000313" key="22">
    <source>
        <dbReference type="Proteomes" id="UP000030765"/>
    </source>
</evidence>
<keyword evidence="4 17" id="KW-0547">Nucleotide-binding</keyword>
<dbReference type="EMBL" id="ATLV01015151">
    <property type="status" value="NOT_ANNOTATED_CDS"/>
    <property type="molecule type" value="Genomic_DNA"/>
</dbReference>
<dbReference type="GO" id="GO:0006260">
    <property type="term" value="P:DNA replication"/>
    <property type="evidence" value="ECO:0007669"/>
    <property type="project" value="InterPro"/>
</dbReference>
<dbReference type="GO" id="GO:0005634">
    <property type="term" value="C:nucleus"/>
    <property type="evidence" value="ECO:0007669"/>
    <property type="project" value="UniProtKB-SubCell"/>
</dbReference>
<dbReference type="EnsemblMetazoa" id="ASIC007673-RA">
    <property type="protein sequence ID" value="ASIC007673-PA"/>
    <property type="gene ID" value="ASIC007673"/>
</dbReference>
<evidence type="ECO:0000256" key="1">
    <source>
        <dbReference type="ARBA" id="ARBA00004123"/>
    </source>
</evidence>
<dbReference type="InterPro" id="IPR010614">
    <property type="entry name" value="RAD3-like_helicase_DEAD"/>
</dbReference>
<keyword evidence="10 17" id="KW-0411">Iron-sulfur</keyword>
<dbReference type="Pfam" id="PF23109">
    <property type="entry name" value="ARCH_RTEL1"/>
    <property type="match status" value="1"/>
</dbReference>
<dbReference type="GO" id="GO:0006310">
    <property type="term" value="P:DNA recombination"/>
    <property type="evidence" value="ECO:0007669"/>
    <property type="project" value="InterPro"/>
</dbReference>
<evidence type="ECO:0000256" key="12">
    <source>
        <dbReference type="ARBA" id="ARBA00023204"/>
    </source>
</evidence>
<evidence type="ECO:0000256" key="18">
    <source>
        <dbReference type="SAM" id="MobiDB-lite"/>
    </source>
</evidence>
<evidence type="ECO:0000256" key="6">
    <source>
        <dbReference type="ARBA" id="ARBA00022801"/>
    </source>
</evidence>
<keyword evidence="12 17" id="KW-0234">DNA repair</keyword>
<dbReference type="InterPro" id="IPR014001">
    <property type="entry name" value="Helicase_ATP-bd"/>
</dbReference>
<comment type="subcellular location">
    <subcellularLocation>
        <location evidence="1 17">Nucleus</location>
    </subcellularLocation>
</comment>
<dbReference type="InterPro" id="IPR002464">
    <property type="entry name" value="DNA/RNA_helicase_DEAH_CS"/>
</dbReference>
<keyword evidence="22" id="KW-1185">Reference proteome</keyword>
<dbReference type="GO" id="GO:0046872">
    <property type="term" value="F:metal ion binding"/>
    <property type="evidence" value="ECO:0007669"/>
    <property type="project" value="UniProtKB-UniRule"/>
</dbReference>
<keyword evidence="8 17" id="KW-0067">ATP-binding</keyword>
<reference evidence="21" key="2">
    <citation type="submission" date="2020-05" db="UniProtKB">
        <authorList>
            <consortium name="EnsemblMetazoa"/>
        </authorList>
    </citation>
    <scope>IDENTIFICATION</scope>
</reference>
<evidence type="ECO:0000256" key="10">
    <source>
        <dbReference type="ARBA" id="ARBA00023014"/>
    </source>
</evidence>
<sequence length="1042" mass="115031">MPEYIINGIPVQFPFEPYEVQKNYMAKVIECLQNSTNGVLESPTGTGKTLSLLCSSLAWLQHVRSKPQSCRPEEFDMKPLVELSNMKNHNLTPEQAFALMESAKVGLAKVIYASRTHSQLSQAMQELKSTSYNFFRAISLGSRDQLCIHPEVSKVESNAMKTNLCREKVKARSCSFYSRVERVKDNPEVNHVPIHDIEDLITVGTKMKACPFYLSKELVEKADMLFMPYNYLLDAKARKANNLSVQNSVIILDEAHNVEKMCEETGSTHIRSSDIALAIEDTSSIISSFVDAGGAAGLDTDGDGEKLEFTMDDLVLLKEMLLSIEKAVDDIPILFSQKGSTFGGTYIFELLEKANVKFGNANVILQVLASLVAYTTSRAEKKNFVRRGAGLQAVADFLEIVFSGSGPEYQQAVERCFKVHVEQEEAKNAKGAGGGKGGSSTKRTDGWLSAKSGVKMEASGGDKSTGKAGRVVNFWCFNPGFGMRQLTGANIRSIILTSGTLAPLKPLINELSIPVGVSLENPHIIGREQVYVKIVPQGPDRVTLNSSYANRNNPEYIASLGRSVLSFCPVIPGGLLIFFPSYPMLNRCVEEWQTSGMWAQINRAKTVFIEPRGKDSFASTMAEYYARLQEPASKGAIFMAVCRGKVSEGLDFADVNGRAVMITGLPFPPLLDARVVLKKQYLETNRSRENEMISGDEWYSLEAARAVNQAIGRVIRHKDDYGAILLCDTRFQQHRQKAQLSSWIQGHLREDRGAAGAPFGATVGELSRFFRNLEKTATPAQVREAAVKLEPSSTQPADVKPSFRLTSGLPGGKQEPAKPPPASVAFQLTDYLQQPAGCSQPTTSTHLNGKFLSQLDCNTHSVNIGALARRTATEPEPGLITIYKRERHTSQENHPSAADDDTARTKKRKLVMVPAETVRYGQPGPPVAVKQEAEVRQAPENRVDFLKEVKGSIDALKYKLFLQSLAQYHRDSDFVVFMASMGACFDSPSCHHLLKGMRKGRASFTSVQSLTTFACFFLSAMRRFVKLDQKPLFDEHIVRMGL</sequence>
<dbReference type="GO" id="GO:0003677">
    <property type="term" value="F:DNA binding"/>
    <property type="evidence" value="ECO:0007669"/>
    <property type="project" value="UniProtKB-UniRule"/>
</dbReference>
<dbReference type="GO" id="GO:0070182">
    <property type="term" value="F:DNA polymerase binding"/>
    <property type="evidence" value="ECO:0007669"/>
    <property type="project" value="TreeGrafter"/>
</dbReference>
<dbReference type="InterPro" id="IPR013020">
    <property type="entry name" value="Rad3/Chl1-like"/>
</dbReference>
<dbReference type="Gene3D" id="3.40.50.300">
    <property type="entry name" value="P-loop containing nucleotide triphosphate hydrolases"/>
    <property type="match status" value="2"/>
</dbReference>
<comment type="function">
    <text evidence="17">A probable ATP-dependent DNA helicase implicated in DNA repair and the maintenance of genomic stability. Acts as an anti-recombinase to counteract toxic recombination and limit crossover during meiosis. Regulates meiotic recombination and crossover homeostasis by physically dissociating strand invasion events and thereby promotes noncrossover repair by meiotic synthesis dependent strand annealing (SDSA) as well as disassembly of D loop recombination intermediates.</text>
</comment>
<keyword evidence="6 17" id="KW-0378">Hydrolase</keyword>
<dbReference type="GO" id="GO:0090657">
    <property type="term" value="P:telomeric loop disassembly"/>
    <property type="evidence" value="ECO:0007669"/>
    <property type="project" value="TreeGrafter"/>
</dbReference>
<dbReference type="InterPro" id="IPR027417">
    <property type="entry name" value="P-loop_NTPase"/>
</dbReference>
<dbReference type="Pfam" id="PF13307">
    <property type="entry name" value="Helicase_C_2"/>
    <property type="match status" value="1"/>
</dbReference>
<evidence type="ECO:0000256" key="13">
    <source>
        <dbReference type="ARBA" id="ARBA00023235"/>
    </source>
</evidence>
<dbReference type="VEuPathDB" id="VectorBase:ASIS003504"/>
<dbReference type="EMBL" id="KE525003">
    <property type="protein sequence ID" value="KFB40137.1"/>
    <property type="molecule type" value="Genomic_DNA"/>
</dbReference>
<dbReference type="SMART" id="SM00487">
    <property type="entry name" value="DEXDc"/>
    <property type="match status" value="1"/>
</dbReference>
<keyword evidence="14 17" id="KW-0539">Nucleus</keyword>
<dbReference type="HAMAP" id="MF_03065">
    <property type="entry name" value="RTEL1"/>
    <property type="match status" value="1"/>
</dbReference>
<protein>
    <recommendedName>
        <fullName evidence="16 17">Regulator of telomere elongation helicase 1 homolog</fullName>
        <ecNumber evidence="17">5.6.2.-</ecNumber>
    </recommendedName>
</protein>
<reference evidence="20 22" key="1">
    <citation type="journal article" date="2014" name="BMC Genomics">
        <title>Genome sequence of Anopheles sinensis provides insight into genetics basis of mosquito competence for malaria parasites.</title>
        <authorList>
            <person name="Zhou D."/>
            <person name="Zhang D."/>
            <person name="Ding G."/>
            <person name="Shi L."/>
            <person name="Hou Q."/>
            <person name="Ye Y."/>
            <person name="Xu Y."/>
            <person name="Zhou H."/>
            <person name="Xiong C."/>
            <person name="Li S."/>
            <person name="Yu J."/>
            <person name="Hong S."/>
            <person name="Yu X."/>
            <person name="Zou P."/>
            <person name="Chen C."/>
            <person name="Chang X."/>
            <person name="Wang W."/>
            <person name="Lv Y."/>
            <person name="Sun Y."/>
            <person name="Ma L."/>
            <person name="Shen B."/>
            <person name="Zhu C."/>
        </authorList>
    </citation>
    <scope>NUCLEOTIDE SEQUENCE [LARGE SCALE GENOMIC DNA]</scope>
</reference>
<dbReference type="Pfam" id="PF23116">
    <property type="entry name" value="HHD_RTEL1"/>
    <property type="match status" value="1"/>
</dbReference>
<name>A0A084VQ93_ANOSI</name>
<dbReference type="SMART" id="SM00488">
    <property type="entry name" value="DEXDc2"/>
    <property type="match status" value="1"/>
</dbReference>
<dbReference type="InterPro" id="IPR045028">
    <property type="entry name" value="DinG/Rad3-like"/>
</dbReference>
<evidence type="ECO:0000256" key="3">
    <source>
        <dbReference type="ARBA" id="ARBA00022723"/>
    </source>
</evidence>
<keyword evidence="13 17" id="KW-0413">Isomerase</keyword>
<feature type="binding site" evidence="17">
    <location>
        <position position="210"/>
    </location>
    <ligand>
        <name>[4Fe-4S] cluster</name>
        <dbReference type="ChEBI" id="CHEBI:49883"/>
    </ligand>
</feature>
<dbReference type="PANTHER" id="PTHR11472">
    <property type="entry name" value="DNA REPAIR DEAD HELICASE RAD3/XP-D SUBFAMILY MEMBER"/>
    <property type="match status" value="1"/>
</dbReference>
<dbReference type="FunFam" id="3.40.50.300:FF:000691">
    <property type="entry name" value="Regulator of telomere elongation helicase 1"/>
    <property type="match status" value="1"/>
</dbReference>
<evidence type="ECO:0000256" key="15">
    <source>
        <dbReference type="ARBA" id="ARBA00049360"/>
    </source>
</evidence>
<accession>A0A084VQ93</accession>
<dbReference type="STRING" id="74873.A0A084VQ93"/>
<dbReference type="Proteomes" id="UP000030765">
    <property type="component" value="Unassembled WGS sequence"/>
</dbReference>
<dbReference type="OMA" id="NCATIVA"/>
<dbReference type="InterPro" id="IPR030845">
    <property type="entry name" value="RTEL1"/>
</dbReference>
<dbReference type="InterPro" id="IPR006555">
    <property type="entry name" value="ATP-dep_Helicase_C"/>
</dbReference>
<evidence type="ECO:0000256" key="7">
    <source>
        <dbReference type="ARBA" id="ARBA00022806"/>
    </source>
</evidence>
<dbReference type="GO" id="GO:0016818">
    <property type="term" value="F:hydrolase activity, acting on acid anhydrides, in phosphorus-containing anhydrides"/>
    <property type="evidence" value="ECO:0007669"/>
    <property type="project" value="InterPro"/>
</dbReference>
<evidence type="ECO:0000256" key="4">
    <source>
        <dbReference type="ARBA" id="ARBA00022741"/>
    </source>
</evidence>